<feature type="domain" description="YdbS-like PH" evidence="3">
    <location>
        <begin position="56"/>
        <end position="134"/>
    </location>
</feature>
<evidence type="ECO:0000313" key="4">
    <source>
        <dbReference type="EMBL" id="ELZ35731.1"/>
    </source>
</evidence>
<feature type="domain" description="YdbS-like PH" evidence="3">
    <location>
        <begin position="246"/>
        <end position="305"/>
    </location>
</feature>
<dbReference type="PANTHER" id="PTHR34473">
    <property type="entry name" value="UPF0699 TRANSMEMBRANE PROTEIN YDBS"/>
    <property type="match status" value="1"/>
</dbReference>
<dbReference type="Pfam" id="PF03703">
    <property type="entry name" value="bPH_2"/>
    <property type="match status" value="3"/>
</dbReference>
<feature type="domain" description="YdbS-like PH" evidence="3">
    <location>
        <begin position="397"/>
        <end position="479"/>
    </location>
</feature>
<evidence type="ECO:0000256" key="2">
    <source>
        <dbReference type="SAM" id="Phobius"/>
    </source>
</evidence>
<feature type="compositionally biased region" description="Acidic residues" evidence="1">
    <location>
        <begin position="643"/>
        <end position="654"/>
    </location>
</feature>
<feature type="transmembrane region" description="Helical" evidence="2">
    <location>
        <begin position="20"/>
        <end position="51"/>
    </location>
</feature>
<feature type="compositionally biased region" description="Acidic residues" evidence="1">
    <location>
        <begin position="586"/>
        <end position="596"/>
    </location>
</feature>
<evidence type="ECO:0000259" key="3">
    <source>
        <dbReference type="Pfam" id="PF03703"/>
    </source>
</evidence>
<accession>M0DJQ0</accession>
<name>M0DJQ0_9EURY</name>
<dbReference type="PATRIC" id="fig|1227486.3.peg.593"/>
<dbReference type="InterPro" id="IPR005182">
    <property type="entry name" value="YdbS-like_PH"/>
</dbReference>
<evidence type="ECO:0000256" key="1">
    <source>
        <dbReference type="SAM" id="MobiDB-lite"/>
    </source>
</evidence>
<feature type="compositionally biased region" description="Acidic residues" evidence="1">
    <location>
        <begin position="569"/>
        <end position="579"/>
    </location>
</feature>
<dbReference type="EMBL" id="AOIW01000031">
    <property type="protein sequence ID" value="ELZ35731.1"/>
    <property type="molecule type" value="Genomic_DNA"/>
</dbReference>
<protein>
    <submittedName>
        <fullName evidence="4">Membrane-flanked domain protein</fullName>
    </submittedName>
</protein>
<feature type="region of interest" description="Disordered" evidence="1">
    <location>
        <begin position="134"/>
        <end position="161"/>
    </location>
</feature>
<feature type="compositionally biased region" description="Basic and acidic residues" evidence="1">
    <location>
        <begin position="519"/>
        <end position="560"/>
    </location>
</feature>
<feature type="transmembrane region" description="Helical" evidence="2">
    <location>
        <begin position="352"/>
        <end position="373"/>
    </location>
</feature>
<feature type="compositionally biased region" description="Basic and acidic residues" evidence="1">
    <location>
        <begin position="606"/>
        <end position="619"/>
    </location>
</feature>
<feature type="transmembrane region" description="Helical" evidence="2">
    <location>
        <begin position="217"/>
        <end position="243"/>
    </location>
</feature>
<dbReference type="PANTHER" id="PTHR34473:SF3">
    <property type="entry name" value="TRANSMEMBRANE PROTEIN-RELATED"/>
    <property type="match status" value="1"/>
</dbReference>
<reference evidence="4 5" key="1">
    <citation type="journal article" date="2014" name="PLoS Genet.">
        <title>Phylogenetically driven sequencing of extremely halophilic archaea reveals strategies for static and dynamic osmo-response.</title>
        <authorList>
            <person name="Becker E.A."/>
            <person name="Seitzer P.M."/>
            <person name="Tritt A."/>
            <person name="Larsen D."/>
            <person name="Krusor M."/>
            <person name="Yao A.I."/>
            <person name="Wu D."/>
            <person name="Madern D."/>
            <person name="Eisen J.A."/>
            <person name="Darling A.E."/>
            <person name="Facciotti M.T."/>
        </authorList>
    </citation>
    <scope>NUCLEOTIDE SEQUENCE [LARGE SCALE GENOMIC DNA]</scope>
    <source>
        <strain evidence="4 5">JCM 10247</strain>
    </source>
</reference>
<feature type="region of interest" description="Disordered" evidence="1">
    <location>
        <begin position="487"/>
        <end position="686"/>
    </location>
</feature>
<feature type="transmembrane region" description="Helical" evidence="2">
    <location>
        <begin position="192"/>
        <end position="211"/>
    </location>
</feature>
<comment type="caution">
    <text evidence="4">The sequence shown here is derived from an EMBL/GenBank/DDBJ whole genome shotgun (WGS) entry which is preliminary data.</text>
</comment>
<feature type="compositionally biased region" description="Basic and acidic residues" evidence="1">
    <location>
        <begin position="633"/>
        <end position="642"/>
    </location>
</feature>
<gene>
    <name evidence="4" type="ORF">C473_03379</name>
</gene>
<keyword evidence="2" id="KW-0812">Transmembrane</keyword>
<proteinExistence type="predicted"/>
<dbReference type="Proteomes" id="UP000011572">
    <property type="component" value="Unassembled WGS sequence"/>
</dbReference>
<dbReference type="RefSeq" id="WP_007344512.1">
    <property type="nucleotide sequence ID" value="NZ_AOIW01000031.1"/>
</dbReference>
<sequence>MKLAPQSVPYRALQKAAGTAVALFVIVNSGGFGLPLAVGGGAAILLVMLAYEVAYYRRFEYVLTEDTLDISSGVISRREREIPYRRIQNVDVSRGVLQRAIGVAAVDLETAGGSSTEGSIRFVTPAEATRLQREVQRRKSASARAEDAGDGTATDAVGGGRDDAFAPDEEELFAISPGELALVGALSFDGRLIGLLAFLSSGSFPVLSSFLPETSAAALTATAFVGVAALFIASWLIGAGVAFSNYYGFRLSRAGDELRYERGLFRRYSGSIPTEKVQALRITDNPAKRALGYASLSIETAGYAPGQGSESGNQSAVPIAATDRVYRLAHEIESFGSPDFNRPPKRIRWRYVIRYAMIVGVLTAVAYGVDWYVSPSLPWYGVAALLLAVPPAAHLKWKHRGYWVGEDHLLTRNGFWSRTVAVVPYYRIQNVIDSRTVFQRRWGVATIVADTAGTSSLTGSDAAAVDFEVGEAEELKETLTERLATAVAERRSEGTDSFEWIDDDAEGDGSVGTAEGVEGDERTGTKGSVEGDERTGGDEETRGDERTGGDEETRGDERTGGDQTGSDGPVEDAVVDAEADGATTEEPPDEEPEIPDDGVVRPDFSPSDRDYSEPAERIDTGGYAVDQNPSDADVAHGPRADEAGDADETEDDGDGNGTNGDRNEDERADADDAGGGPENGDPSSRP</sequence>
<keyword evidence="2" id="KW-1133">Transmembrane helix</keyword>
<evidence type="ECO:0000313" key="5">
    <source>
        <dbReference type="Proteomes" id="UP000011572"/>
    </source>
</evidence>
<organism evidence="4 5">
    <name type="scientific">Halorubrum distributum JCM 10247</name>
    <dbReference type="NCBI Taxonomy" id="1227486"/>
    <lineage>
        <taxon>Archaea</taxon>
        <taxon>Methanobacteriati</taxon>
        <taxon>Methanobacteriota</taxon>
        <taxon>Stenosarchaea group</taxon>
        <taxon>Halobacteria</taxon>
        <taxon>Halobacteriales</taxon>
        <taxon>Haloferacaceae</taxon>
        <taxon>Halorubrum</taxon>
        <taxon>Halorubrum distributum group</taxon>
    </lineage>
</organism>
<dbReference type="AlphaFoldDB" id="M0DJQ0"/>
<keyword evidence="2" id="KW-0472">Membrane</keyword>